<evidence type="ECO:0000256" key="1">
    <source>
        <dbReference type="ARBA" id="ARBA00004604"/>
    </source>
</evidence>
<dbReference type="PANTHER" id="PTHR18359:SF0">
    <property type="entry name" value="U3 SMALL NUCLEOLAR RNA-ASSOCIATED PROTEIN 18 HOMOLOG"/>
    <property type="match status" value="1"/>
</dbReference>
<dbReference type="GO" id="GO:0032040">
    <property type="term" value="C:small-subunit processome"/>
    <property type="evidence" value="ECO:0007669"/>
    <property type="project" value="TreeGrafter"/>
</dbReference>
<dbReference type="EMBL" id="ML003069">
    <property type="protein sequence ID" value="RKP34789.1"/>
    <property type="molecule type" value="Genomic_DNA"/>
</dbReference>
<dbReference type="STRING" id="215637.A0A4V1J496"/>
<keyword evidence="3" id="KW-0853">WD repeat</keyword>
<evidence type="ECO:0000256" key="2">
    <source>
        <dbReference type="ARBA" id="ARBA00022552"/>
    </source>
</evidence>
<evidence type="ECO:0000313" key="9">
    <source>
        <dbReference type="Proteomes" id="UP000268162"/>
    </source>
</evidence>
<dbReference type="InterPro" id="IPR001680">
    <property type="entry name" value="WD40_rpt"/>
</dbReference>
<name>A0A4V1J496_9FUNG</name>
<evidence type="ECO:0000256" key="5">
    <source>
        <dbReference type="ARBA" id="ARBA00023242"/>
    </source>
</evidence>
<keyword evidence="9" id="KW-1185">Reference proteome</keyword>
<dbReference type="Gene3D" id="2.130.10.10">
    <property type="entry name" value="YVTN repeat-like/Quinoprotein amine dehydrogenase"/>
    <property type="match status" value="1"/>
</dbReference>
<keyword evidence="4" id="KW-0677">Repeat</keyword>
<proteinExistence type="inferred from homology"/>
<evidence type="ECO:0000256" key="7">
    <source>
        <dbReference type="SAM" id="MobiDB-lite"/>
    </source>
</evidence>
<evidence type="ECO:0000256" key="4">
    <source>
        <dbReference type="ARBA" id="ARBA00022737"/>
    </source>
</evidence>
<feature type="compositionally biased region" description="Acidic residues" evidence="7">
    <location>
        <begin position="121"/>
        <end position="132"/>
    </location>
</feature>
<keyword evidence="5" id="KW-0539">Nucleus</keyword>
<dbReference type="InterPro" id="IPR045161">
    <property type="entry name" value="Utp18"/>
</dbReference>
<evidence type="ECO:0000256" key="3">
    <source>
        <dbReference type="ARBA" id="ARBA00022574"/>
    </source>
</evidence>
<dbReference type="GO" id="GO:0006364">
    <property type="term" value="P:rRNA processing"/>
    <property type="evidence" value="ECO:0007669"/>
    <property type="project" value="UniProtKB-KW"/>
</dbReference>
<dbReference type="GO" id="GO:0034388">
    <property type="term" value="C:Pwp2p-containing subcomplex of 90S preribosome"/>
    <property type="evidence" value="ECO:0007669"/>
    <property type="project" value="TreeGrafter"/>
</dbReference>
<dbReference type="AlphaFoldDB" id="A0A4V1J496"/>
<comment type="subcellular location">
    <subcellularLocation>
        <location evidence="1">Nucleus</location>
        <location evidence="1">Nucleolus</location>
    </subcellularLocation>
</comment>
<dbReference type="InterPro" id="IPR036322">
    <property type="entry name" value="WD40_repeat_dom_sf"/>
</dbReference>
<evidence type="ECO:0000256" key="6">
    <source>
        <dbReference type="ARBA" id="ARBA00025767"/>
    </source>
</evidence>
<dbReference type="SUPFAM" id="SSF50978">
    <property type="entry name" value="WD40 repeat-like"/>
    <property type="match status" value="1"/>
</dbReference>
<protein>
    <submittedName>
        <fullName evidence="8">WD40-repeat-containing domain protein</fullName>
    </submittedName>
</protein>
<dbReference type="Proteomes" id="UP000268162">
    <property type="component" value="Unassembled WGS sequence"/>
</dbReference>
<dbReference type="SMART" id="SM00320">
    <property type="entry name" value="WD40"/>
    <property type="match status" value="5"/>
</dbReference>
<keyword evidence="2" id="KW-0698">rRNA processing</keyword>
<reference evidence="9" key="1">
    <citation type="journal article" date="2018" name="Nat. Microbiol.">
        <title>Leveraging single-cell genomics to expand the fungal tree of life.</title>
        <authorList>
            <person name="Ahrendt S.R."/>
            <person name="Quandt C.A."/>
            <person name="Ciobanu D."/>
            <person name="Clum A."/>
            <person name="Salamov A."/>
            <person name="Andreopoulos B."/>
            <person name="Cheng J.F."/>
            <person name="Woyke T."/>
            <person name="Pelin A."/>
            <person name="Henrissat B."/>
            <person name="Reynolds N.K."/>
            <person name="Benny G.L."/>
            <person name="Smith M.E."/>
            <person name="James T.Y."/>
            <person name="Grigoriev I.V."/>
        </authorList>
    </citation>
    <scope>NUCLEOTIDE SEQUENCE [LARGE SCALE GENOMIC DNA]</scope>
    <source>
        <strain evidence="9">RSA 468</strain>
    </source>
</reference>
<comment type="similarity">
    <text evidence="6">Belongs to the WD repeat UTP18 family.</text>
</comment>
<evidence type="ECO:0000313" key="8">
    <source>
        <dbReference type="EMBL" id="RKP34789.1"/>
    </source>
</evidence>
<organism evidence="8 9">
    <name type="scientific">Dimargaris cristalligena</name>
    <dbReference type="NCBI Taxonomy" id="215637"/>
    <lineage>
        <taxon>Eukaryota</taxon>
        <taxon>Fungi</taxon>
        <taxon>Fungi incertae sedis</taxon>
        <taxon>Zoopagomycota</taxon>
        <taxon>Kickxellomycotina</taxon>
        <taxon>Dimargaritomycetes</taxon>
        <taxon>Dimargaritales</taxon>
        <taxon>Dimargaritaceae</taxon>
        <taxon>Dimargaris</taxon>
    </lineage>
</organism>
<dbReference type="PANTHER" id="PTHR18359">
    <property type="entry name" value="WD-REPEAT PROTEIN-RELATED"/>
    <property type="match status" value="1"/>
</dbReference>
<gene>
    <name evidence="8" type="ORF">BJ085DRAFT_20814</name>
</gene>
<sequence length="472" mass="53350">MDIPKQKRKVTVAVPVLEYVDPDESDSADRTDWLNTAQTEGPAAAWQDEDDEVEVVGINRRLDRHVRQTAEETHLDGVELQRRLRTKFEQINPTPDWAQTEPQAPARAQAKKVKKAKGSDSDEDTDTEDDPDAIFRSTQPLLAGSGSRLAVQPSKYSPKRRAEVARFTATEGRLQSIAFHPTAHILMTTTSKGTLQLYDIDGRRNVLIQNIKFPGDRLQEAHFTPAGDEIIAIANRRTYYSYHIPTGQILTCKNHFADNDRNFASVRISPDNRFMGYAARGGHIGLVSPKSRTLVHRLKMDHTPTDLQWSHDSNYLYALDPAARCLVWDVRMLRTVHTFHDQGGFKPTTLALSPDRNHYSVIGSETGLVNIYDHQLVKHTARPTPLKTIDNLTTPISHLQFNSDGQFLLINSETAEMGLRLFHMPTRSVLARWPMITGDTQRVNHAAFAHDSRYLAMHDDSRSVVLYEMPGY</sequence>
<dbReference type="InterPro" id="IPR015943">
    <property type="entry name" value="WD40/YVTN_repeat-like_dom_sf"/>
</dbReference>
<feature type="region of interest" description="Disordered" evidence="7">
    <location>
        <begin position="91"/>
        <end position="133"/>
    </location>
</feature>
<accession>A0A4V1J496</accession>